<keyword evidence="2" id="KW-0238">DNA-binding</keyword>
<dbReference type="EMBL" id="JACOPP010000002">
    <property type="protein sequence ID" value="MBC5732652.1"/>
    <property type="molecule type" value="Genomic_DNA"/>
</dbReference>
<dbReference type="SUPFAM" id="SSF50249">
    <property type="entry name" value="Nucleic acid-binding proteins"/>
    <property type="match status" value="1"/>
</dbReference>
<accession>A0A8J6IZN0</accession>
<sequence length="114" mass="13019">MQEMYAYRCDKCGKLHHPRYAVCQNPECDGRSFTQEPLEGHCKLLTWTRVFNLPEGYMKAWLNFGIVQFDNGVTATGQLGFDERPEIGMDLISTVGVVKEGVGKDYYGFIFQKP</sequence>
<dbReference type="InterPro" id="IPR012340">
    <property type="entry name" value="NA-bd_OB-fold"/>
</dbReference>
<dbReference type="InterPro" id="IPR022002">
    <property type="entry name" value="ChsH2_Znr"/>
</dbReference>
<reference evidence="2" key="1">
    <citation type="submission" date="2020-08" db="EMBL/GenBank/DDBJ databases">
        <title>Genome public.</title>
        <authorList>
            <person name="Liu C."/>
            <person name="Sun Q."/>
        </authorList>
    </citation>
    <scope>NUCLEOTIDE SEQUENCE</scope>
    <source>
        <strain evidence="2">NSJ-51</strain>
    </source>
</reference>
<dbReference type="Pfam" id="PF12172">
    <property type="entry name" value="zf-ChsH2"/>
    <property type="match status" value="1"/>
</dbReference>
<proteinExistence type="predicted"/>
<dbReference type="RefSeq" id="WP_186906541.1">
    <property type="nucleotide sequence ID" value="NZ_JACOPP010000002.1"/>
</dbReference>
<protein>
    <submittedName>
        <fullName evidence="2">DNA-binding protein</fullName>
    </submittedName>
</protein>
<evidence type="ECO:0000259" key="1">
    <source>
        <dbReference type="Pfam" id="PF12172"/>
    </source>
</evidence>
<dbReference type="GO" id="GO:0003677">
    <property type="term" value="F:DNA binding"/>
    <property type="evidence" value="ECO:0007669"/>
    <property type="project" value="UniProtKB-KW"/>
</dbReference>
<organism evidence="2 3">
    <name type="scientific">Lawsonibacter hominis</name>
    <dbReference type="NCBI Taxonomy" id="2763053"/>
    <lineage>
        <taxon>Bacteria</taxon>
        <taxon>Bacillati</taxon>
        <taxon>Bacillota</taxon>
        <taxon>Clostridia</taxon>
        <taxon>Eubacteriales</taxon>
        <taxon>Oscillospiraceae</taxon>
        <taxon>Lawsonibacter</taxon>
    </lineage>
</organism>
<comment type="caution">
    <text evidence="2">The sequence shown here is derived from an EMBL/GenBank/DDBJ whole genome shotgun (WGS) entry which is preliminary data.</text>
</comment>
<gene>
    <name evidence="2" type="ORF">H8S57_02775</name>
</gene>
<dbReference type="Proteomes" id="UP000661435">
    <property type="component" value="Unassembled WGS sequence"/>
</dbReference>
<feature type="domain" description="ChsH2 rubredoxin-like zinc ribbon" evidence="1">
    <location>
        <begin position="6"/>
        <end position="33"/>
    </location>
</feature>
<evidence type="ECO:0000313" key="2">
    <source>
        <dbReference type="EMBL" id="MBC5732652.1"/>
    </source>
</evidence>
<evidence type="ECO:0000313" key="3">
    <source>
        <dbReference type="Proteomes" id="UP000661435"/>
    </source>
</evidence>
<dbReference type="AlphaFoldDB" id="A0A8J6IZN0"/>
<keyword evidence="3" id="KW-1185">Reference proteome</keyword>
<name>A0A8J6IZN0_9FIRM</name>